<dbReference type="Proteomes" id="UP000613030">
    <property type="component" value="Unassembled WGS sequence"/>
</dbReference>
<dbReference type="InterPro" id="IPR016007">
    <property type="entry name" value="Alpha_rhamnosid"/>
</dbReference>
<evidence type="ECO:0000313" key="9">
    <source>
        <dbReference type="EMBL" id="MBL0740300.1"/>
    </source>
</evidence>
<dbReference type="Gene3D" id="2.60.120.260">
    <property type="entry name" value="Galactose-binding domain-like"/>
    <property type="match status" value="2"/>
</dbReference>
<dbReference type="InterPro" id="IPR013737">
    <property type="entry name" value="Bac_rhamnosid_N"/>
</dbReference>
<organism evidence="9 10">
    <name type="scientific">Chryseolinea lacunae</name>
    <dbReference type="NCBI Taxonomy" id="2801331"/>
    <lineage>
        <taxon>Bacteria</taxon>
        <taxon>Pseudomonadati</taxon>
        <taxon>Bacteroidota</taxon>
        <taxon>Cytophagia</taxon>
        <taxon>Cytophagales</taxon>
        <taxon>Fulvivirgaceae</taxon>
        <taxon>Chryseolinea</taxon>
    </lineage>
</organism>
<dbReference type="SUPFAM" id="SSF48208">
    <property type="entry name" value="Six-hairpin glycosidases"/>
    <property type="match status" value="1"/>
</dbReference>
<dbReference type="InterPro" id="IPR008928">
    <property type="entry name" value="6-hairpin_glycosidase_sf"/>
</dbReference>
<name>A0ABS1KLS6_9BACT</name>
<keyword evidence="4" id="KW-0732">Signal</keyword>
<feature type="domain" description="Alpha-L-rhamnosidase C-terminal" evidence="8">
    <location>
        <begin position="801"/>
        <end position="873"/>
    </location>
</feature>
<dbReference type="Pfam" id="PF05592">
    <property type="entry name" value="Bac_rhamnosid"/>
    <property type="match status" value="1"/>
</dbReference>
<dbReference type="Pfam" id="PF17389">
    <property type="entry name" value="Bac_rhamnosid6H"/>
    <property type="match status" value="1"/>
</dbReference>
<dbReference type="InterPro" id="IPR013783">
    <property type="entry name" value="Ig-like_fold"/>
</dbReference>
<dbReference type="Gene3D" id="1.50.10.10">
    <property type="match status" value="1"/>
</dbReference>
<dbReference type="PIRSF" id="PIRSF010631">
    <property type="entry name" value="A-rhamnsds"/>
    <property type="match status" value="1"/>
</dbReference>
<reference evidence="9 10" key="1">
    <citation type="submission" date="2021-01" db="EMBL/GenBank/DDBJ databases">
        <title>Chryseolinea sp. Jin1 Genome sequencing and assembly.</title>
        <authorList>
            <person name="Kim I."/>
        </authorList>
    </citation>
    <scope>NUCLEOTIDE SEQUENCE [LARGE SCALE GENOMIC DNA]</scope>
    <source>
        <strain evidence="9 10">Jin1</strain>
    </source>
</reference>
<dbReference type="RefSeq" id="WP_202007481.1">
    <property type="nucleotide sequence ID" value="NZ_JAERRB010000001.1"/>
</dbReference>
<dbReference type="Pfam" id="PF08531">
    <property type="entry name" value="Bac_rhamnosid_N"/>
    <property type="match status" value="1"/>
</dbReference>
<dbReference type="InterPro" id="IPR035396">
    <property type="entry name" value="Bac_rhamnosid6H"/>
</dbReference>
<dbReference type="GO" id="GO:0016787">
    <property type="term" value="F:hydrolase activity"/>
    <property type="evidence" value="ECO:0007669"/>
    <property type="project" value="UniProtKB-KW"/>
</dbReference>
<keyword evidence="3 9" id="KW-0378">Hydrolase</keyword>
<evidence type="ECO:0000256" key="3">
    <source>
        <dbReference type="ARBA" id="ARBA00022801"/>
    </source>
</evidence>
<proteinExistence type="predicted"/>
<gene>
    <name evidence="9" type="ORF">JI741_03685</name>
</gene>
<dbReference type="PANTHER" id="PTHR33307:SF6">
    <property type="entry name" value="ALPHA-RHAMNOSIDASE (EUROFUNG)-RELATED"/>
    <property type="match status" value="1"/>
</dbReference>
<evidence type="ECO:0000259" key="8">
    <source>
        <dbReference type="Pfam" id="PF17390"/>
    </source>
</evidence>
<dbReference type="InterPro" id="IPR008902">
    <property type="entry name" value="Rhamnosid_concanavalin"/>
</dbReference>
<protein>
    <recommendedName>
        <fullName evidence="2">alpha-L-rhamnosidase</fullName>
        <ecNumber evidence="2">3.2.1.40</ecNumber>
    </recommendedName>
</protein>
<dbReference type="Pfam" id="PF25788">
    <property type="entry name" value="Ig_Rha78A_N"/>
    <property type="match status" value="1"/>
</dbReference>
<dbReference type="Gene3D" id="2.60.420.10">
    <property type="entry name" value="Maltose phosphorylase, domain 3"/>
    <property type="match status" value="1"/>
</dbReference>
<dbReference type="Pfam" id="PF17390">
    <property type="entry name" value="Bac_rhamnosid_C"/>
    <property type="match status" value="1"/>
</dbReference>
<sequence>MRIFVFLFCLLAATATSLLAQPAPKLSVGEPTCEYQNNPLGIDVKVPRLSWKLVSEQRGVTQKSYELRVGFDDKALAKGANILWQSGVVPSDQSVLVNYGGPALTSRQRYYWQVRVVDNKGNTSAWSEMKWWETGLLQSSDWTAAWVEPDLPGDSVHSPAPMLRNAFDLKKMVKNARLYITSHGIYECFINGQRVGDQYLTPGWTSYNKRLQYQTYNVTTLLTNGRNATGVILSDGWYRGNLAWENNRNIYGKNLALLFQLEVTYTDGTKETIASNDQWKSSTGAVVQAGIYYGEAYDARLEKKDWTLASYAPNDWRGVRVIKVPNDNLVASYSPPVKKHETFKAKPVSTTAAGEVIYDFGQNLVGFVTFKVKGNAGDQVVIHHAEVLDKKGNFYLDNLRAAQAEVIYTLKGGVEETFEPHFSFFGFRYIRIKSKTKIAPENIVATTLYSDMASTGTFTSSNALINQLQHNIQWGQKGNFVDVPTDCPQRDERLGWTGDAQAFARTAAYNMNVATFFHKWLKDLAADQVADGRVPFVIPNVLGENASASAGWADAATIIPWNIYNAYGDKRILETQYESMKAWVGFMEKNSTNNLWNKGFHFGDWLFYRPNDDTDGRSAVTDKYLIAQCFFANSTQIMANTAKVLGKEDDAKRYTESLKKIKDAFVQEYMTPNGRLVAGTQTAYVLALNFDMLPENLRAQAADRLAQNVKDYGNHLTTGFLGTPYLCEVLTRYGYLDVAYNLLLQETYPSWLYPVKMGATTIWERWDGIKTDSTFQTPGMNSFNHYAYGAIGDWMYRRVTGLREAAPGYKEIIIAPQPGGNFKHATAELNTQYGPAKSAWKIENGNFILAITIPANTTAQVILPRAADAKITEGGIDISKLKSLSPLAAEGGDGKLQLGSGAYTFTYGWKP</sequence>
<dbReference type="Gene3D" id="2.60.40.10">
    <property type="entry name" value="Immunoglobulins"/>
    <property type="match status" value="1"/>
</dbReference>
<comment type="caution">
    <text evidence="9">The sequence shown here is derived from an EMBL/GenBank/DDBJ whole genome shotgun (WGS) entry which is preliminary data.</text>
</comment>
<feature type="domain" description="Bacterial alpha-L-rhamnosidase N-terminal" evidence="6">
    <location>
        <begin position="172"/>
        <end position="341"/>
    </location>
</feature>
<feature type="domain" description="Alpha-L-rhamnosidase six-hairpin glycosidase" evidence="7">
    <location>
        <begin position="454"/>
        <end position="799"/>
    </location>
</feature>
<comment type="catalytic activity">
    <reaction evidence="1">
        <text>Hydrolysis of terminal non-reducing alpha-L-rhamnose residues in alpha-L-rhamnosides.</text>
        <dbReference type="EC" id="3.2.1.40"/>
    </reaction>
</comment>
<evidence type="ECO:0000259" key="5">
    <source>
        <dbReference type="Pfam" id="PF05592"/>
    </source>
</evidence>
<dbReference type="EC" id="3.2.1.40" evidence="2"/>
<keyword evidence="10" id="KW-1185">Reference proteome</keyword>
<evidence type="ECO:0000256" key="4">
    <source>
        <dbReference type="SAM" id="SignalP"/>
    </source>
</evidence>
<dbReference type="InterPro" id="IPR012341">
    <property type="entry name" value="6hp_glycosidase-like_sf"/>
</dbReference>
<feature type="chain" id="PRO_5046033438" description="alpha-L-rhamnosidase" evidence="4">
    <location>
        <begin position="21"/>
        <end position="911"/>
    </location>
</feature>
<feature type="signal peptide" evidence="4">
    <location>
        <begin position="1"/>
        <end position="20"/>
    </location>
</feature>
<accession>A0ABS1KLS6</accession>
<feature type="domain" description="Alpha-L-rhamnosidase concanavalin-like" evidence="5">
    <location>
        <begin position="351"/>
        <end position="447"/>
    </location>
</feature>
<dbReference type="PANTHER" id="PTHR33307">
    <property type="entry name" value="ALPHA-RHAMNOSIDASE (EUROFUNG)"/>
    <property type="match status" value="1"/>
</dbReference>
<evidence type="ECO:0000259" key="6">
    <source>
        <dbReference type="Pfam" id="PF08531"/>
    </source>
</evidence>
<evidence type="ECO:0000256" key="2">
    <source>
        <dbReference type="ARBA" id="ARBA00012652"/>
    </source>
</evidence>
<dbReference type="InterPro" id="IPR035398">
    <property type="entry name" value="Bac_rhamnosid_C"/>
</dbReference>
<evidence type="ECO:0000259" key="7">
    <source>
        <dbReference type="Pfam" id="PF17389"/>
    </source>
</evidence>
<evidence type="ECO:0000256" key="1">
    <source>
        <dbReference type="ARBA" id="ARBA00001445"/>
    </source>
</evidence>
<evidence type="ECO:0000313" key="10">
    <source>
        <dbReference type="Proteomes" id="UP000613030"/>
    </source>
</evidence>
<dbReference type="EMBL" id="JAERRB010000001">
    <property type="protein sequence ID" value="MBL0740300.1"/>
    <property type="molecule type" value="Genomic_DNA"/>
</dbReference>